<keyword evidence="3" id="KW-1185">Reference proteome</keyword>
<name>A0A7W7ZGY7_9BACT</name>
<reference evidence="2 3" key="1">
    <citation type="submission" date="2020-08" db="EMBL/GenBank/DDBJ databases">
        <title>Genomic Encyclopedia of Type Strains, Phase IV (KMG-V): Genome sequencing to study the core and pangenomes of soil and plant-associated prokaryotes.</title>
        <authorList>
            <person name="Whitman W."/>
        </authorList>
    </citation>
    <scope>NUCLEOTIDE SEQUENCE [LARGE SCALE GENOMIC DNA]</scope>
    <source>
        <strain evidence="2 3">M8UP14</strain>
    </source>
</reference>
<dbReference type="InterPro" id="IPR008969">
    <property type="entry name" value="CarboxyPept-like_regulatory"/>
</dbReference>
<dbReference type="SUPFAM" id="SSF49464">
    <property type="entry name" value="Carboxypeptidase regulatory domain-like"/>
    <property type="match status" value="1"/>
</dbReference>
<accession>A0A7W7ZGY7</accession>
<dbReference type="Proteomes" id="UP000540989">
    <property type="component" value="Unassembled WGS sequence"/>
</dbReference>
<dbReference type="AlphaFoldDB" id="A0A7W7ZGY7"/>
<keyword evidence="1" id="KW-0732">Signal</keyword>
<sequence>MARSLTIQATSLAVLALLFLSSGFASSQTFGVTGRIEIHRTGSTSRPGPTEAVVWLSPLNPVPAFTPTPSKTQFVLAQKDKRFSPHLLVVPVGSSVDFPNLDPFFHNVFSLFNGKRFDLGLYEGHTHRSVQFDREGVSYIFCNIHPDMGAVVVSLGTPYYAVSLPDGSFQLRGVPNGRYRLSVWAENATAERLAALSRIVEVAPQQLQLGTLNLEIDGNTMAHHLNKYGEAYKPLPRESY</sequence>
<organism evidence="2 3">
    <name type="scientific">Granulicella aggregans</name>
    <dbReference type="NCBI Taxonomy" id="474949"/>
    <lineage>
        <taxon>Bacteria</taxon>
        <taxon>Pseudomonadati</taxon>
        <taxon>Acidobacteriota</taxon>
        <taxon>Terriglobia</taxon>
        <taxon>Terriglobales</taxon>
        <taxon>Acidobacteriaceae</taxon>
        <taxon>Granulicella</taxon>
    </lineage>
</organism>
<dbReference type="EMBL" id="JACHIP010000006">
    <property type="protein sequence ID" value="MBB5059692.1"/>
    <property type="molecule type" value="Genomic_DNA"/>
</dbReference>
<dbReference type="Gene3D" id="2.60.40.420">
    <property type="entry name" value="Cupredoxins - blue copper proteins"/>
    <property type="match status" value="1"/>
</dbReference>
<proteinExistence type="predicted"/>
<feature type="chain" id="PRO_5031160656" evidence="1">
    <location>
        <begin position="28"/>
        <end position="240"/>
    </location>
</feature>
<evidence type="ECO:0000313" key="3">
    <source>
        <dbReference type="Proteomes" id="UP000540989"/>
    </source>
</evidence>
<feature type="signal peptide" evidence="1">
    <location>
        <begin position="1"/>
        <end position="27"/>
    </location>
</feature>
<dbReference type="SUPFAM" id="SSF49503">
    <property type="entry name" value="Cupredoxins"/>
    <property type="match status" value="1"/>
</dbReference>
<dbReference type="InterPro" id="IPR008972">
    <property type="entry name" value="Cupredoxin"/>
</dbReference>
<evidence type="ECO:0000256" key="1">
    <source>
        <dbReference type="SAM" id="SignalP"/>
    </source>
</evidence>
<dbReference type="RefSeq" id="WP_184221417.1">
    <property type="nucleotide sequence ID" value="NZ_JACHIP010000006.1"/>
</dbReference>
<comment type="caution">
    <text evidence="2">The sequence shown here is derived from an EMBL/GenBank/DDBJ whole genome shotgun (WGS) entry which is preliminary data.</text>
</comment>
<gene>
    <name evidence="2" type="ORF">HDF16_004418</name>
</gene>
<evidence type="ECO:0000313" key="2">
    <source>
        <dbReference type="EMBL" id="MBB5059692.1"/>
    </source>
</evidence>
<protein>
    <submittedName>
        <fullName evidence="2">Plastocyanin</fullName>
    </submittedName>
</protein>